<evidence type="ECO:0000256" key="1">
    <source>
        <dbReference type="ARBA" id="ARBA00008857"/>
    </source>
</evidence>
<evidence type="ECO:0000256" key="3">
    <source>
        <dbReference type="ARBA" id="ARBA00023125"/>
    </source>
</evidence>
<dbReference type="NCBIfam" id="NF040815">
    <property type="entry name" value="recomb_XerA_Arch"/>
    <property type="match status" value="1"/>
</dbReference>
<feature type="domain" description="Core-binding (CB)" evidence="7">
    <location>
        <begin position="195"/>
        <end position="279"/>
    </location>
</feature>
<dbReference type="Pfam" id="PF13495">
    <property type="entry name" value="Phage_int_SAM_4"/>
    <property type="match status" value="1"/>
</dbReference>
<evidence type="ECO:0000259" key="7">
    <source>
        <dbReference type="PROSITE" id="PS51900"/>
    </source>
</evidence>
<dbReference type="Pfam" id="PF00589">
    <property type="entry name" value="Phage_integrase"/>
    <property type="match status" value="1"/>
</dbReference>
<comment type="caution">
    <text evidence="8">The sequence shown here is derived from an EMBL/GenBank/DDBJ whole genome shotgun (WGS) entry which is preliminary data.</text>
</comment>
<dbReference type="SUPFAM" id="SSF56349">
    <property type="entry name" value="DNA breaking-rejoining enzymes"/>
    <property type="match status" value="1"/>
</dbReference>
<dbReference type="InterPro" id="IPR004107">
    <property type="entry name" value="Integrase_SAM-like_N"/>
</dbReference>
<name>A0ABT8F9N3_9BACT</name>
<dbReference type="Proteomes" id="UP001168552">
    <property type="component" value="Unassembled WGS sequence"/>
</dbReference>
<dbReference type="EMBL" id="JAUHJS010000008">
    <property type="protein sequence ID" value="MDN4166671.1"/>
    <property type="molecule type" value="Genomic_DNA"/>
</dbReference>
<dbReference type="InterPro" id="IPR050090">
    <property type="entry name" value="Tyrosine_recombinase_XerCD"/>
</dbReference>
<evidence type="ECO:0000256" key="2">
    <source>
        <dbReference type="ARBA" id="ARBA00022908"/>
    </source>
</evidence>
<dbReference type="InterPro" id="IPR013762">
    <property type="entry name" value="Integrase-like_cat_sf"/>
</dbReference>
<evidence type="ECO:0000256" key="5">
    <source>
        <dbReference type="PROSITE-ProRule" id="PRU01248"/>
    </source>
</evidence>
<dbReference type="InterPro" id="IPR002104">
    <property type="entry name" value="Integrase_catalytic"/>
</dbReference>
<dbReference type="PROSITE" id="PS51898">
    <property type="entry name" value="TYR_RECOMBINASE"/>
    <property type="match status" value="1"/>
</dbReference>
<gene>
    <name evidence="8" type="ORF">QWY31_14265</name>
</gene>
<organism evidence="8 9">
    <name type="scientific">Shiella aurantiaca</name>
    <dbReference type="NCBI Taxonomy" id="3058365"/>
    <lineage>
        <taxon>Bacteria</taxon>
        <taxon>Pseudomonadati</taxon>
        <taxon>Bacteroidota</taxon>
        <taxon>Cytophagia</taxon>
        <taxon>Cytophagales</taxon>
        <taxon>Shiellaceae</taxon>
        <taxon>Shiella</taxon>
    </lineage>
</organism>
<protein>
    <submittedName>
        <fullName evidence="8">Tyrosine-type recombinase/integrase</fullName>
    </submittedName>
</protein>
<keyword evidence="4" id="KW-0233">DNA recombination</keyword>
<dbReference type="InterPro" id="IPR011010">
    <property type="entry name" value="DNA_brk_join_enz"/>
</dbReference>
<accession>A0ABT8F9N3</accession>
<dbReference type="InterPro" id="IPR010998">
    <property type="entry name" value="Integrase_recombinase_N"/>
</dbReference>
<dbReference type="Gene3D" id="1.10.443.10">
    <property type="entry name" value="Intergrase catalytic core"/>
    <property type="match status" value="1"/>
</dbReference>
<keyword evidence="2" id="KW-0229">DNA integration</keyword>
<evidence type="ECO:0000256" key="4">
    <source>
        <dbReference type="ARBA" id="ARBA00023172"/>
    </source>
</evidence>
<dbReference type="PANTHER" id="PTHR30349:SF41">
    <property type="entry name" value="INTEGRASE_RECOMBINASE PROTEIN MJ0367-RELATED"/>
    <property type="match status" value="1"/>
</dbReference>
<keyword evidence="9" id="KW-1185">Reference proteome</keyword>
<reference evidence="8" key="1">
    <citation type="submission" date="2023-06" db="EMBL/GenBank/DDBJ databases">
        <title>Cytophagales bacterium Strain LB-30, isolated from soil.</title>
        <authorList>
            <person name="Liu B."/>
        </authorList>
    </citation>
    <scope>NUCLEOTIDE SEQUENCE</scope>
    <source>
        <strain evidence="8">LB-30</strain>
    </source>
</reference>
<proteinExistence type="inferred from homology"/>
<keyword evidence="3 5" id="KW-0238">DNA-binding</keyword>
<comment type="similarity">
    <text evidence="1">Belongs to the 'phage' integrase family.</text>
</comment>
<dbReference type="InterPro" id="IPR044068">
    <property type="entry name" value="CB"/>
</dbReference>
<evidence type="ECO:0000259" key="6">
    <source>
        <dbReference type="PROSITE" id="PS51898"/>
    </source>
</evidence>
<feature type="domain" description="Tyr recombinase" evidence="6">
    <location>
        <begin position="296"/>
        <end position="468"/>
    </location>
</feature>
<evidence type="ECO:0000313" key="9">
    <source>
        <dbReference type="Proteomes" id="UP001168552"/>
    </source>
</evidence>
<dbReference type="PANTHER" id="PTHR30349">
    <property type="entry name" value="PHAGE INTEGRASE-RELATED"/>
    <property type="match status" value="1"/>
</dbReference>
<evidence type="ECO:0000313" key="8">
    <source>
        <dbReference type="EMBL" id="MDN4166671.1"/>
    </source>
</evidence>
<dbReference type="RefSeq" id="WP_320005209.1">
    <property type="nucleotide sequence ID" value="NZ_JAUHJS010000008.1"/>
</dbReference>
<dbReference type="Gene3D" id="1.10.150.130">
    <property type="match status" value="1"/>
</dbReference>
<sequence>MNPSRYKGIYLKKRQTDEGLVVYFSWVNDKELTSRLAGCQWISSDSQQREYTFKLNTQNIDMLVNLCAPEYRVSTYALNKVDFDRPSTWELKPEPKSMADAKEEAILWVAPFVHEGRLIVQYKFNYNTQIWRALKGIEGVRWSKTYRCMVSRSDVALFKTLLATMKGICYVRFRNGLQINDMELRKAYLDQGLSNTMYTCTQGFLEFMRLKNYSDNSIETYYRLINRFLIKEKVTLTGLRDFSPEEINRYHAQMREEGLSTSSINQSVNAIKLYFHFICGQELKLDQVLRPKREDQLPKVISKEEIARLIAAAENIKHKLALLLLYGSGLRMNELISLKIYDIERERGLIKVVAGKGKKDRYTLFPSNFGGLLEAYLKEYQPKEYLFNGQFGGKYSARSVANILKQSLEKAGIKKHVSPHMLRHSFATHLLENGTDLRYIQQLLGHNSSKTTEIYTHVSQRYLGAIKSPASFLHV</sequence>
<dbReference type="PROSITE" id="PS51900">
    <property type="entry name" value="CB"/>
    <property type="match status" value="1"/>
</dbReference>